<gene>
    <name evidence="1" type="ORF">PEL8287_00534</name>
</gene>
<dbReference type="Gene3D" id="3.40.50.150">
    <property type="entry name" value="Vaccinia Virus protein VP39"/>
    <property type="match status" value="1"/>
</dbReference>
<keyword evidence="2" id="KW-1185">Reference proteome</keyword>
<dbReference type="EMBL" id="FWFL01000001">
    <property type="protein sequence ID" value="SLN13552.1"/>
    <property type="molecule type" value="Genomic_DNA"/>
</dbReference>
<evidence type="ECO:0000313" key="2">
    <source>
        <dbReference type="Proteomes" id="UP000193827"/>
    </source>
</evidence>
<proteinExistence type="predicted"/>
<accession>A0A1Y5RFP2</accession>
<dbReference type="InterPro" id="IPR029063">
    <property type="entry name" value="SAM-dependent_MTases_sf"/>
</dbReference>
<protein>
    <submittedName>
        <fullName evidence="1">Uncharacterized protein</fullName>
    </submittedName>
</protein>
<dbReference type="OrthoDB" id="7445868at2"/>
<dbReference type="Proteomes" id="UP000193827">
    <property type="component" value="Unassembled WGS sequence"/>
</dbReference>
<dbReference type="RefSeq" id="WP_085890781.1">
    <property type="nucleotide sequence ID" value="NZ_FWFL01000001.1"/>
</dbReference>
<name>A0A1Y5RFP2_9RHOB</name>
<sequence>MTAAATISRPEMIMPEAEANALRVAYAAADVILEYGAGGSTIMAAEMPGKRIFSVESDKDWAMMMRDWFAQTAPAKDTQVDVIWADIGPTKAWGHPVDHSGWQQYARYPLGVWNLPEFLQPDVVLVDGRFRPGCAIATALRTTKPVTMLVDDYKRRKQYHRIESFLGAPRRLIGRMAEFEVTPMPVPADRLLNIIEMMTRP</sequence>
<evidence type="ECO:0000313" key="1">
    <source>
        <dbReference type="EMBL" id="SLN13552.1"/>
    </source>
</evidence>
<organism evidence="1 2">
    <name type="scientific">Roseovarius litorisediminis</name>
    <dbReference type="NCBI Taxonomy" id="1312363"/>
    <lineage>
        <taxon>Bacteria</taxon>
        <taxon>Pseudomonadati</taxon>
        <taxon>Pseudomonadota</taxon>
        <taxon>Alphaproteobacteria</taxon>
        <taxon>Rhodobacterales</taxon>
        <taxon>Roseobacteraceae</taxon>
        <taxon>Roseovarius</taxon>
    </lineage>
</organism>
<dbReference type="AlphaFoldDB" id="A0A1Y5RFP2"/>
<reference evidence="1 2" key="1">
    <citation type="submission" date="2017-03" db="EMBL/GenBank/DDBJ databases">
        <authorList>
            <person name="Afonso C.L."/>
            <person name="Miller P.J."/>
            <person name="Scott M.A."/>
            <person name="Spackman E."/>
            <person name="Goraichik I."/>
            <person name="Dimitrov K.M."/>
            <person name="Suarez D.L."/>
            <person name="Swayne D.E."/>
        </authorList>
    </citation>
    <scope>NUCLEOTIDE SEQUENCE [LARGE SCALE GENOMIC DNA]</scope>
    <source>
        <strain evidence="1 2">CECT 8287</strain>
    </source>
</reference>